<dbReference type="AlphaFoldDB" id="A0AAV8QJ98"/>
<gene>
    <name evidence="1" type="ORF">OPV22_001770</name>
</gene>
<sequence>MVAGKPDHEIVARLHLLLVQGIGPDPPGSRTTSRPSAATALLPFVSIARSGRRSLAADAMLDDDITLCESSNGWPQRLHLATSSSPSLPMEMRGK</sequence>
<proteinExistence type="predicted"/>
<keyword evidence="2" id="KW-1185">Reference proteome</keyword>
<reference evidence="1 2" key="1">
    <citation type="submission" date="2022-12" db="EMBL/GenBank/DDBJ databases">
        <title>Chromosome-scale assembly of the Ensete ventricosum genome.</title>
        <authorList>
            <person name="Dussert Y."/>
            <person name="Stocks J."/>
            <person name="Wendawek A."/>
            <person name="Woldeyes F."/>
            <person name="Nichols R.A."/>
            <person name="Borrell J.S."/>
        </authorList>
    </citation>
    <scope>NUCLEOTIDE SEQUENCE [LARGE SCALE GENOMIC DNA]</scope>
    <source>
        <strain evidence="2">cv. Maze</strain>
        <tissue evidence="1">Seeds</tissue>
    </source>
</reference>
<evidence type="ECO:0000313" key="1">
    <source>
        <dbReference type="EMBL" id="KAJ8511336.1"/>
    </source>
</evidence>
<dbReference type="Proteomes" id="UP001222027">
    <property type="component" value="Unassembled WGS sequence"/>
</dbReference>
<evidence type="ECO:0000313" key="2">
    <source>
        <dbReference type="Proteomes" id="UP001222027"/>
    </source>
</evidence>
<protein>
    <submittedName>
        <fullName evidence="1">Uncharacterized protein</fullName>
    </submittedName>
</protein>
<comment type="caution">
    <text evidence="1">The sequence shown here is derived from an EMBL/GenBank/DDBJ whole genome shotgun (WGS) entry which is preliminary data.</text>
</comment>
<dbReference type="EMBL" id="JAQQAF010000001">
    <property type="protein sequence ID" value="KAJ8511336.1"/>
    <property type="molecule type" value="Genomic_DNA"/>
</dbReference>
<organism evidence="1 2">
    <name type="scientific">Ensete ventricosum</name>
    <name type="common">Abyssinian banana</name>
    <name type="synonym">Musa ensete</name>
    <dbReference type="NCBI Taxonomy" id="4639"/>
    <lineage>
        <taxon>Eukaryota</taxon>
        <taxon>Viridiplantae</taxon>
        <taxon>Streptophyta</taxon>
        <taxon>Embryophyta</taxon>
        <taxon>Tracheophyta</taxon>
        <taxon>Spermatophyta</taxon>
        <taxon>Magnoliopsida</taxon>
        <taxon>Liliopsida</taxon>
        <taxon>Zingiberales</taxon>
        <taxon>Musaceae</taxon>
        <taxon>Ensete</taxon>
    </lineage>
</organism>
<name>A0AAV8QJ98_ENSVE</name>
<accession>A0AAV8QJ98</accession>